<dbReference type="EMBL" id="CP020867">
    <property type="protein sequence ID" value="ARJ55808.1"/>
    <property type="molecule type" value="Genomic_DNA"/>
</dbReference>
<evidence type="ECO:0000313" key="2">
    <source>
        <dbReference type="EMBL" id="ARJ55808.1"/>
    </source>
</evidence>
<dbReference type="PANTHER" id="PTHR43377">
    <property type="entry name" value="BILIVERDIN REDUCTASE A"/>
    <property type="match status" value="1"/>
</dbReference>
<dbReference type="InterPro" id="IPR000683">
    <property type="entry name" value="Gfo/Idh/MocA-like_OxRdtase_N"/>
</dbReference>
<name>A0A1W6BUQ3_9BACT</name>
<feature type="domain" description="Gfo/Idh/MocA-like oxidoreductase N-terminal" evidence="1">
    <location>
        <begin position="11"/>
        <end position="121"/>
    </location>
</feature>
<dbReference type="PANTHER" id="PTHR43377:SF1">
    <property type="entry name" value="BILIVERDIN REDUCTASE A"/>
    <property type="match status" value="1"/>
</dbReference>
<dbReference type="KEGG" id="ccun:CCUN_0149"/>
<evidence type="ECO:0000259" key="1">
    <source>
        <dbReference type="Pfam" id="PF01408"/>
    </source>
</evidence>
<accession>A0A1W6BUQ3</accession>
<protein>
    <submittedName>
        <fullName evidence="2">Oxidoreductase, Gfo/Idh/MocA family</fullName>
    </submittedName>
</protein>
<dbReference type="GO" id="GO:0000166">
    <property type="term" value="F:nucleotide binding"/>
    <property type="evidence" value="ECO:0007669"/>
    <property type="project" value="InterPro"/>
</dbReference>
<dbReference type="Gene3D" id="3.30.360.10">
    <property type="entry name" value="Dihydrodipicolinate Reductase, domain 2"/>
    <property type="match status" value="1"/>
</dbReference>
<evidence type="ECO:0000313" key="3">
    <source>
        <dbReference type="Proteomes" id="UP000192902"/>
    </source>
</evidence>
<dbReference type="Proteomes" id="UP000192902">
    <property type="component" value="Chromosome"/>
</dbReference>
<proteinExistence type="predicted"/>
<dbReference type="InterPro" id="IPR051450">
    <property type="entry name" value="Gfo/Idh/MocA_Oxidoreductases"/>
</dbReference>
<dbReference type="InterPro" id="IPR036291">
    <property type="entry name" value="NAD(P)-bd_dom_sf"/>
</dbReference>
<reference evidence="2 3" key="1">
    <citation type="submission" date="2017-04" db="EMBL/GenBank/DDBJ databases">
        <title>Complete genome sequence of the Campylobacter cuniculorum type strain LMG24588.</title>
        <authorList>
            <person name="Miller W.G."/>
            <person name="Yee E."/>
            <person name="Revez J."/>
            <person name="Bono J.L."/>
            <person name="Rossi M."/>
        </authorList>
    </citation>
    <scope>NUCLEOTIDE SEQUENCE [LARGE SCALE GENOMIC DNA]</scope>
    <source>
        <strain evidence="2 3">LMG 24588</strain>
    </source>
</reference>
<dbReference type="Gene3D" id="3.40.50.720">
    <property type="entry name" value="NAD(P)-binding Rossmann-like Domain"/>
    <property type="match status" value="1"/>
</dbReference>
<sequence>MKFLQNFRKKMKIGIIGLGKMGQNHLKELSKNPKFTINALFDLNQNLNSHAPFFQNLDEFLAQNNDCVIIATPTNTHLELAKKLFGQVKTLLIEKPLAINLKEIEEIQKLAISYQNNIAIGFCERFNPAVLTLKQELKNEKIISINIQRYSPYPTRILDIGVLQDLAVHDLDLLYFLSKQRITKAEILKKSTQNKHRESESILACECENFIACVHQSWNSSQKLRKIHLITQNHFFEADLNEFSLKKDGKELQMISLNSPLFSEHNALFDLALSQQNDLACIEDAYAVQELLERCE</sequence>
<dbReference type="STRING" id="1121267.CCUN_0149"/>
<dbReference type="AlphaFoldDB" id="A0A1W6BUQ3"/>
<organism evidence="2 3">
    <name type="scientific">Campylobacter cuniculorum DSM 23162 = LMG 24588</name>
    <dbReference type="NCBI Taxonomy" id="1121267"/>
    <lineage>
        <taxon>Bacteria</taxon>
        <taxon>Pseudomonadati</taxon>
        <taxon>Campylobacterota</taxon>
        <taxon>Epsilonproteobacteria</taxon>
        <taxon>Campylobacterales</taxon>
        <taxon>Campylobacteraceae</taxon>
        <taxon>Campylobacter</taxon>
    </lineage>
</organism>
<dbReference type="SUPFAM" id="SSF51735">
    <property type="entry name" value="NAD(P)-binding Rossmann-fold domains"/>
    <property type="match status" value="1"/>
</dbReference>
<dbReference type="eggNOG" id="COG0673">
    <property type="taxonomic scope" value="Bacteria"/>
</dbReference>
<gene>
    <name evidence="2" type="ORF">CCUN_0149</name>
</gene>
<dbReference type="Pfam" id="PF01408">
    <property type="entry name" value="GFO_IDH_MocA"/>
    <property type="match status" value="1"/>
</dbReference>